<proteinExistence type="predicted"/>
<dbReference type="InterPro" id="IPR006311">
    <property type="entry name" value="TAT_signal"/>
</dbReference>
<feature type="non-terminal residue" evidence="2">
    <location>
        <position position="178"/>
    </location>
</feature>
<dbReference type="PANTHER" id="PTHR43755:SF1">
    <property type="entry name" value="FAD-DEPENDENT PYRIDINE NUCLEOTIDE-DISULPHIDE OXIDOREDUCTASE"/>
    <property type="match status" value="1"/>
</dbReference>
<dbReference type="InterPro" id="IPR023753">
    <property type="entry name" value="FAD/NAD-binding_dom"/>
</dbReference>
<evidence type="ECO:0000259" key="1">
    <source>
        <dbReference type="Pfam" id="PF07992"/>
    </source>
</evidence>
<dbReference type="InterPro" id="IPR036188">
    <property type="entry name" value="FAD/NAD-bd_sf"/>
</dbReference>
<name>A0A6S6SB75_9BACT</name>
<accession>A0A6S6SB75</accession>
<dbReference type="Pfam" id="PF07992">
    <property type="entry name" value="Pyr_redox_2"/>
    <property type="match status" value="1"/>
</dbReference>
<dbReference type="Gene3D" id="3.50.50.60">
    <property type="entry name" value="FAD/NAD(P)-binding domain"/>
    <property type="match status" value="2"/>
</dbReference>
<protein>
    <recommendedName>
        <fullName evidence="1">FAD/NAD(P)-binding domain-containing protein</fullName>
    </recommendedName>
</protein>
<reference evidence="2" key="1">
    <citation type="submission" date="2020-01" db="EMBL/GenBank/DDBJ databases">
        <authorList>
            <person name="Meier V. D."/>
            <person name="Meier V D."/>
        </authorList>
    </citation>
    <scope>NUCLEOTIDE SEQUENCE</scope>
    <source>
        <strain evidence="2">HLG_WM_MAG_02</strain>
    </source>
</reference>
<dbReference type="GO" id="GO:0016491">
    <property type="term" value="F:oxidoreductase activity"/>
    <property type="evidence" value="ECO:0007669"/>
    <property type="project" value="InterPro"/>
</dbReference>
<sequence>MNNINKDRRSFIKGSIVTAVALVSTPNVLHAETSTKKVVVVGGGVGGSTVARYLRKFIPQTTLLEITIIEPKTTYTTPFGTNEMISGSRTLAELTVGYDALKTDISGEIVHKKAIGINSMAKYVSIEDGTQYLYDFCIVATGIDFEYSDIVGLNAQTNAKVPHAYNLVNDGSTEQMTE</sequence>
<dbReference type="InterPro" id="IPR052541">
    <property type="entry name" value="SQRD"/>
</dbReference>
<dbReference type="PROSITE" id="PS51318">
    <property type="entry name" value="TAT"/>
    <property type="match status" value="1"/>
</dbReference>
<evidence type="ECO:0000313" key="2">
    <source>
        <dbReference type="EMBL" id="CAA6803446.1"/>
    </source>
</evidence>
<gene>
    <name evidence="2" type="ORF">HELGO_WM29131</name>
</gene>
<organism evidence="2">
    <name type="scientific">uncultured Sulfurovum sp</name>
    <dbReference type="NCBI Taxonomy" id="269237"/>
    <lineage>
        <taxon>Bacteria</taxon>
        <taxon>Pseudomonadati</taxon>
        <taxon>Campylobacterota</taxon>
        <taxon>Epsilonproteobacteria</taxon>
        <taxon>Campylobacterales</taxon>
        <taxon>Sulfurovaceae</taxon>
        <taxon>Sulfurovum</taxon>
        <taxon>environmental samples</taxon>
    </lineage>
</organism>
<feature type="domain" description="FAD/NAD(P)-binding" evidence="1">
    <location>
        <begin position="36"/>
        <end position="156"/>
    </location>
</feature>
<dbReference type="AlphaFoldDB" id="A0A6S6SB75"/>
<dbReference type="PANTHER" id="PTHR43755">
    <property type="match status" value="1"/>
</dbReference>
<dbReference type="SUPFAM" id="SSF51905">
    <property type="entry name" value="FAD/NAD(P)-binding domain"/>
    <property type="match status" value="1"/>
</dbReference>
<dbReference type="EMBL" id="CACVAZ010000012">
    <property type="protein sequence ID" value="CAA6803446.1"/>
    <property type="molecule type" value="Genomic_DNA"/>
</dbReference>